<dbReference type="EMBL" id="RSCM01000009">
    <property type="protein sequence ID" value="RUS95749.1"/>
    <property type="molecule type" value="Genomic_DNA"/>
</dbReference>
<dbReference type="Pfam" id="PF01872">
    <property type="entry name" value="RibD_C"/>
    <property type="match status" value="1"/>
</dbReference>
<dbReference type="GO" id="GO:0009231">
    <property type="term" value="P:riboflavin biosynthetic process"/>
    <property type="evidence" value="ECO:0007669"/>
    <property type="project" value="InterPro"/>
</dbReference>
<keyword evidence="3" id="KW-1185">Reference proteome</keyword>
<evidence type="ECO:0000313" key="3">
    <source>
        <dbReference type="Proteomes" id="UP000276103"/>
    </source>
</evidence>
<feature type="domain" description="Bacterial bifunctional deaminase-reductase C-terminal" evidence="1">
    <location>
        <begin position="7"/>
        <end position="160"/>
    </location>
</feature>
<dbReference type="InterPro" id="IPR050765">
    <property type="entry name" value="Riboflavin_Biosynth_HTPR"/>
</dbReference>
<protein>
    <submittedName>
        <fullName evidence="2">Dihydrofolate reductase</fullName>
    </submittedName>
</protein>
<comment type="caution">
    <text evidence="2">The sequence shown here is derived from an EMBL/GenBank/DDBJ whole genome shotgun (WGS) entry which is preliminary data.</text>
</comment>
<dbReference type="OrthoDB" id="195113at2"/>
<reference evidence="2 3" key="1">
    <citation type="journal article" date="2019" name="Genome Biol. Evol.">
        <title>Day and night: Metabolic profiles and evolutionary relationships of six axenic non-marine cyanobacteria.</title>
        <authorList>
            <person name="Will S.E."/>
            <person name="Henke P."/>
            <person name="Boedeker C."/>
            <person name="Huang S."/>
            <person name="Brinkmann H."/>
            <person name="Rohde M."/>
            <person name="Jarek M."/>
            <person name="Friedl T."/>
            <person name="Seufert S."/>
            <person name="Schumacher M."/>
            <person name="Overmann J."/>
            <person name="Neumann-Schaal M."/>
            <person name="Petersen J."/>
        </authorList>
    </citation>
    <scope>NUCLEOTIDE SEQUENCE [LARGE SCALE GENOMIC DNA]</scope>
    <source>
        <strain evidence="2 3">SAG 1403-4b</strain>
    </source>
</reference>
<proteinExistence type="predicted"/>
<dbReference type="RefSeq" id="WP_127054830.1">
    <property type="nucleotide sequence ID" value="NZ_RSCM01000009.1"/>
</dbReference>
<dbReference type="PANTHER" id="PTHR38011:SF11">
    <property type="entry name" value="2,5-DIAMINO-6-RIBOSYLAMINO-4(3H)-PYRIMIDINONE 5'-PHOSPHATE REDUCTASE"/>
    <property type="match status" value="1"/>
</dbReference>
<sequence length="188" mass="20470">MAVKTSVFIATSLDGFIARLDGSIDWLNQANTVVPHDEDCGYETFMATVDVIVMGRNTFEQVLTFGEWPYGDKKVVVLSRKGIVIPEALRKTVSTSSAAPESLIEMLSLEGVQNLYIDGGQTIHSFLSAGLLNELTITTIPILLGSGKPLFGVIKSDILLKHVITNAYAFGFVQSKYNVLKAAPHHEL</sequence>
<evidence type="ECO:0000313" key="2">
    <source>
        <dbReference type="EMBL" id="RUS95749.1"/>
    </source>
</evidence>
<name>A0A433UPJ9_ANAVA</name>
<dbReference type="Gene3D" id="3.40.430.10">
    <property type="entry name" value="Dihydrofolate Reductase, subunit A"/>
    <property type="match status" value="1"/>
</dbReference>
<dbReference type="InterPro" id="IPR002734">
    <property type="entry name" value="RibDG_C"/>
</dbReference>
<evidence type="ECO:0000259" key="1">
    <source>
        <dbReference type="Pfam" id="PF01872"/>
    </source>
</evidence>
<gene>
    <name evidence="2" type="ORF">DSM107003_29250</name>
</gene>
<dbReference type="AlphaFoldDB" id="A0A433UPJ9"/>
<dbReference type="InterPro" id="IPR024072">
    <property type="entry name" value="DHFR-like_dom_sf"/>
</dbReference>
<dbReference type="PANTHER" id="PTHR38011">
    <property type="entry name" value="DIHYDROFOLATE REDUCTASE FAMILY PROTEIN (AFU_ORTHOLOGUE AFUA_8G06820)"/>
    <property type="match status" value="1"/>
</dbReference>
<accession>A0A433UPJ9</accession>
<dbReference type="GO" id="GO:0008703">
    <property type="term" value="F:5-amino-6-(5-phosphoribosylamino)uracil reductase activity"/>
    <property type="evidence" value="ECO:0007669"/>
    <property type="project" value="InterPro"/>
</dbReference>
<dbReference type="SUPFAM" id="SSF53597">
    <property type="entry name" value="Dihydrofolate reductase-like"/>
    <property type="match status" value="1"/>
</dbReference>
<dbReference type="Proteomes" id="UP000276103">
    <property type="component" value="Unassembled WGS sequence"/>
</dbReference>
<organism evidence="2 3">
    <name type="scientific">Trichormus variabilis SAG 1403-4b</name>
    <dbReference type="NCBI Taxonomy" id="447716"/>
    <lineage>
        <taxon>Bacteria</taxon>
        <taxon>Bacillati</taxon>
        <taxon>Cyanobacteriota</taxon>
        <taxon>Cyanophyceae</taxon>
        <taxon>Nostocales</taxon>
        <taxon>Nostocaceae</taxon>
        <taxon>Trichormus</taxon>
    </lineage>
</organism>